<organism evidence="1 2">
    <name type="scientific">Steinernema glaseri</name>
    <dbReference type="NCBI Taxonomy" id="37863"/>
    <lineage>
        <taxon>Eukaryota</taxon>
        <taxon>Metazoa</taxon>
        <taxon>Ecdysozoa</taxon>
        <taxon>Nematoda</taxon>
        <taxon>Chromadorea</taxon>
        <taxon>Rhabditida</taxon>
        <taxon>Tylenchina</taxon>
        <taxon>Panagrolaimomorpha</taxon>
        <taxon>Strongyloidoidea</taxon>
        <taxon>Steinernematidae</taxon>
        <taxon>Steinernema</taxon>
    </lineage>
</organism>
<keyword evidence="1" id="KW-1185">Reference proteome</keyword>
<accession>A0A1I7ZE78</accession>
<reference evidence="2" key="1">
    <citation type="submission" date="2016-11" db="UniProtKB">
        <authorList>
            <consortium name="WormBaseParasite"/>
        </authorList>
    </citation>
    <scope>IDENTIFICATION</scope>
</reference>
<proteinExistence type="predicted"/>
<protein>
    <submittedName>
        <fullName evidence="2">Uncharacterized protein</fullName>
    </submittedName>
</protein>
<name>A0A1I7ZE78_9BILA</name>
<dbReference type="Proteomes" id="UP000095287">
    <property type="component" value="Unplaced"/>
</dbReference>
<dbReference type="WBParaSite" id="L893_g25558.t1">
    <property type="protein sequence ID" value="L893_g25558.t1"/>
    <property type="gene ID" value="L893_g25558"/>
</dbReference>
<evidence type="ECO:0000313" key="2">
    <source>
        <dbReference type="WBParaSite" id="L893_g25558.t1"/>
    </source>
</evidence>
<dbReference type="AlphaFoldDB" id="A0A1I7ZE78"/>
<sequence length="77" mass="9115">MPRTQQMKFDPWMDRTTLFHTCGAASRDFKYYRSVLQNNWHDKNYINFVGNGTISHRIVASALNSKMACFQQRLITR</sequence>
<evidence type="ECO:0000313" key="1">
    <source>
        <dbReference type="Proteomes" id="UP000095287"/>
    </source>
</evidence>